<dbReference type="PRINTS" id="PR00097">
    <property type="entry name" value="ANTSNTHASEII"/>
</dbReference>
<sequence length="214" mass="23371">MTVRRYGEAVSFDGYDLVVLGPGPGDPRDARHPRIAYLRAAVDALLAERRPFLAVCLSHQVLCVRLGFRMRRKDVPNQGLQKEIDLFGVRERVGFYNTFAARSELDGAEIGGVGAVRICRDPATGEVHALHGPWFSSLQFHAESVLTQNGPGDVLLRGAAVLPREAGRGGRGRPRGIRHERRLTAAGNKAGRTIRHSSESSSSSIFNGTLRHAK</sequence>
<dbReference type="AlphaFoldDB" id="A0A840P1S4"/>
<dbReference type="Pfam" id="PF00117">
    <property type="entry name" value="GATase"/>
    <property type="match status" value="1"/>
</dbReference>
<dbReference type="PRINTS" id="PR00099">
    <property type="entry name" value="CPSGATASE"/>
</dbReference>
<keyword evidence="1" id="KW-0315">Glutamine amidotransferase</keyword>
<dbReference type="PRINTS" id="PR00096">
    <property type="entry name" value="GATASE"/>
</dbReference>
<dbReference type="InterPro" id="IPR006221">
    <property type="entry name" value="TrpG/PapA_dom"/>
</dbReference>
<dbReference type="PROSITE" id="PS51273">
    <property type="entry name" value="GATASE_TYPE_1"/>
    <property type="match status" value="1"/>
</dbReference>
<keyword evidence="5" id="KW-1185">Reference proteome</keyword>
<evidence type="ECO:0000313" key="4">
    <source>
        <dbReference type="EMBL" id="MBB5132416.1"/>
    </source>
</evidence>
<dbReference type="Gene3D" id="3.40.50.880">
    <property type="match status" value="1"/>
</dbReference>
<name>A0A840P1S4_9ACTN</name>
<dbReference type="InterPro" id="IPR029062">
    <property type="entry name" value="Class_I_gatase-like"/>
</dbReference>
<reference evidence="4 5" key="1">
    <citation type="submission" date="2020-08" db="EMBL/GenBank/DDBJ databases">
        <title>Genomic Encyclopedia of Type Strains, Phase IV (KMG-IV): sequencing the most valuable type-strain genomes for metagenomic binning, comparative biology and taxonomic classification.</title>
        <authorList>
            <person name="Goeker M."/>
        </authorList>
    </citation>
    <scope>NUCLEOTIDE SEQUENCE [LARGE SCALE GENOMIC DNA]</scope>
    <source>
        <strain evidence="4 5">DSM 45615</strain>
    </source>
</reference>
<protein>
    <submittedName>
        <fullName evidence="4">Anthranilate/para-aminobenzoate synthase component II</fullName>
    </submittedName>
</protein>
<feature type="region of interest" description="Disordered" evidence="2">
    <location>
        <begin position="187"/>
        <end position="214"/>
    </location>
</feature>
<feature type="domain" description="Glutamine amidotransferase" evidence="3">
    <location>
        <begin position="13"/>
        <end position="151"/>
    </location>
</feature>
<organism evidence="4 5">
    <name type="scientific">Thermocatellispora tengchongensis</name>
    <dbReference type="NCBI Taxonomy" id="1073253"/>
    <lineage>
        <taxon>Bacteria</taxon>
        <taxon>Bacillati</taxon>
        <taxon>Actinomycetota</taxon>
        <taxon>Actinomycetes</taxon>
        <taxon>Streptosporangiales</taxon>
        <taxon>Streptosporangiaceae</taxon>
        <taxon>Thermocatellispora</taxon>
    </lineage>
</organism>
<evidence type="ECO:0000256" key="2">
    <source>
        <dbReference type="SAM" id="MobiDB-lite"/>
    </source>
</evidence>
<dbReference type="EMBL" id="JACHGN010000004">
    <property type="protein sequence ID" value="MBB5132416.1"/>
    <property type="molecule type" value="Genomic_DNA"/>
</dbReference>
<dbReference type="SUPFAM" id="SSF52317">
    <property type="entry name" value="Class I glutamine amidotransferase-like"/>
    <property type="match status" value="1"/>
</dbReference>
<comment type="caution">
    <text evidence="4">The sequence shown here is derived from an EMBL/GenBank/DDBJ whole genome shotgun (WGS) entry which is preliminary data.</text>
</comment>
<dbReference type="CDD" id="cd01743">
    <property type="entry name" value="GATase1_Anthranilate_Synthase"/>
    <property type="match status" value="1"/>
</dbReference>
<gene>
    <name evidence="4" type="ORF">HNP84_002132</name>
</gene>
<dbReference type="InterPro" id="IPR017926">
    <property type="entry name" value="GATASE"/>
</dbReference>
<evidence type="ECO:0000259" key="3">
    <source>
        <dbReference type="Pfam" id="PF00117"/>
    </source>
</evidence>
<accession>A0A840P1S4</accession>
<evidence type="ECO:0000313" key="5">
    <source>
        <dbReference type="Proteomes" id="UP000578449"/>
    </source>
</evidence>
<evidence type="ECO:0000256" key="1">
    <source>
        <dbReference type="ARBA" id="ARBA00022962"/>
    </source>
</evidence>
<dbReference type="Proteomes" id="UP000578449">
    <property type="component" value="Unassembled WGS sequence"/>
</dbReference>
<proteinExistence type="predicted"/>